<protein>
    <submittedName>
        <fullName evidence="2">Zinc-binding dehydrogenase family protein</fullName>
    </submittedName>
</protein>
<sequence>MRADDGLRGDGGGGRAAAGPPQPQVYPLERAAEAIAAIENRTAKGKIVVKLR</sequence>
<dbReference type="RefSeq" id="WP_005625970.1">
    <property type="nucleotide sequence ID" value="NZ_AMRA01000037.1"/>
</dbReference>
<dbReference type="EMBL" id="AMRA01000037">
    <property type="protein sequence ID" value="EKF24624.1"/>
    <property type="molecule type" value="Genomic_DNA"/>
</dbReference>
<name>K5BKC5_MYCHD</name>
<proteinExistence type="predicted"/>
<dbReference type="Pfam" id="PF13602">
    <property type="entry name" value="ADH_zinc_N_2"/>
    <property type="match status" value="1"/>
</dbReference>
<evidence type="ECO:0000256" key="1">
    <source>
        <dbReference type="SAM" id="MobiDB-lite"/>
    </source>
</evidence>
<dbReference type="PATRIC" id="fig|1122247.3.peg.1349"/>
<accession>K5BKC5</accession>
<gene>
    <name evidence="2" type="ORF">C731_1404</name>
</gene>
<feature type="region of interest" description="Disordered" evidence="1">
    <location>
        <begin position="1"/>
        <end position="25"/>
    </location>
</feature>
<reference evidence="2 3" key="1">
    <citation type="journal article" date="2012" name="J. Bacteriol.">
        <title>Genome sequence of Mycobacterium hassiacum DSM 44199, a rare source of heat-stable mycobacterial proteins.</title>
        <authorList>
            <person name="Tiago I."/>
            <person name="Maranha A."/>
            <person name="Mendes V."/>
            <person name="Alarico S."/>
            <person name="Moynihan P.J."/>
            <person name="Clarke A.J."/>
            <person name="Macedo-Ribeiro S."/>
            <person name="Pereira P.J."/>
            <person name="Empadinhas N."/>
        </authorList>
    </citation>
    <scope>NUCLEOTIDE SEQUENCE [LARGE SCALE GENOMIC DNA]</scope>
    <source>
        <strain evidence="3">DSM 44199 / CIP 105218 / JCM 12690 / 3849</strain>
    </source>
</reference>
<dbReference type="AlphaFoldDB" id="K5BKC5"/>
<keyword evidence="3" id="KW-1185">Reference proteome</keyword>
<evidence type="ECO:0000313" key="3">
    <source>
        <dbReference type="Proteomes" id="UP000006265"/>
    </source>
</evidence>
<evidence type="ECO:0000313" key="2">
    <source>
        <dbReference type="EMBL" id="EKF24624.1"/>
    </source>
</evidence>
<comment type="caution">
    <text evidence="2">The sequence shown here is derived from an EMBL/GenBank/DDBJ whole genome shotgun (WGS) entry which is preliminary data.</text>
</comment>
<dbReference type="Proteomes" id="UP000006265">
    <property type="component" value="Unassembled WGS sequence"/>
</dbReference>
<organism evidence="2 3">
    <name type="scientific">Mycolicibacterium hassiacum (strain DSM 44199 / CIP 105218 / JCM 12690 / 3849)</name>
    <name type="common">Mycobacterium hassiacum</name>
    <dbReference type="NCBI Taxonomy" id="1122247"/>
    <lineage>
        <taxon>Bacteria</taxon>
        <taxon>Bacillati</taxon>
        <taxon>Actinomycetota</taxon>
        <taxon>Actinomycetes</taxon>
        <taxon>Mycobacteriales</taxon>
        <taxon>Mycobacteriaceae</taxon>
        <taxon>Mycolicibacterium</taxon>
    </lineage>
</organism>